<gene>
    <name evidence="1" type="ORF">M124_3454</name>
</gene>
<reference evidence="1 2" key="1">
    <citation type="submission" date="2014-02" db="EMBL/GenBank/DDBJ databases">
        <authorList>
            <person name="Sears C."/>
            <person name="Carroll K."/>
            <person name="Sack B.R."/>
            <person name="Qadri F."/>
            <person name="Myers L.L."/>
            <person name="Chung G.-T."/>
            <person name="Escheverria P."/>
            <person name="Fraser C.M."/>
            <person name="Sadzewicz L."/>
            <person name="Shefchek K.A."/>
            <person name="Tallon L."/>
            <person name="Das S.P."/>
            <person name="Daugherty S."/>
            <person name="Mongodin E.F."/>
        </authorList>
    </citation>
    <scope>NUCLEOTIDE SEQUENCE [LARGE SCALE GENOMIC DNA]</scope>
    <source>
        <strain evidence="2">3988T(B)14</strain>
    </source>
</reference>
<organism evidence="1 2">
    <name type="scientific">Bacteroides fragilis str. 3988T(B)14</name>
    <dbReference type="NCBI Taxonomy" id="1339315"/>
    <lineage>
        <taxon>Bacteria</taxon>
        <taxon>Pseudomonadati</taxon>
        <taxon>Bacteroidota</taxon>
        <taxon>Bacteroidia</taxon>
        <taxon>Bacteroidales</taxon>
        <taxon>Bacteroidaceae</taxon>
        <taxon>Bacteroides</taxon>
    </lineage>
</organism>
<dbReference type="GO" id="GO:0016020">
    <property type="term" value="C:membrane"/>
    <property type="evidence" value="ECO:0007669"/>
    <property type="project" value="InterPro"/>
</dbReference>
<protein>
    <submittedName>
        <fullName evidence="1">Sulfotransferase family protein</fullName>
    </submittedName>
</protein>
<name>A0A015SKP2_BACFG</name>
<dbReference type="InterPro" id="IPR005331">
    <property type="entry name" value="Sulfotransferase"/>
</dbReference>
<dbReference type="Proteomes" id="UP000020529">
    <property type="component" value="Unassembled WGS sequence"/>
</dbReference>
<dbReference type="RefSeq" id="WP_010993580.1">
    <property type="nucleotide sequence ID" value="NZ_JGCY01000392.1"/>
</dbReference>
<proteinExistence type="predicted"/>
<dbReference type="Pfam" id="PF03567">
    <property type="entry name" value="Sulfotransfer_2"/>
    <property type="match status" value="1"/>
</dbReference>
<dbReference type="PATRIC" id="fig|1339315.3.peg.4113"/>
<sequence length="221" mass="26018">MKDIAMLNKPPLDFFGCNFCLVEKHRMAFVLISKCGLTFLENIAIYASAGMIPDTEDQTHFYIARVKPERFLVPVSEMSGYEREHKSYLKVAVWRDPVERLVSAYKYFILERTFNQYMYMCNLYQDCSFERFLSFVEFELGKANPLWQDEHIRRQSDFYTSADVDCIVPLSKLNRFLAERGVDMPEEKANATSVRFELKDEKQIAKIKELYRLDYEIPVGC</sequence>
<comment type="caution">
    <text evidence="1">The sequence shown here is derived from an EMBL/GenBank/DDBJ whole genome shotgun (WGS) entry which is preliminary data.</text>
</comment>
<evidence type="ECO:0000313" key="1">
    <source>
        <dbReference type="EMBL" id="EXY72774.1"/>
    </source>
</evidence>
<dbReference type="GO" id="GO:0008146">
    <property type="term" value="F:sulfotransferase activity"/>
    <property type="evidence" value="ECO:0007669"/>
    <property type="project" value="InterPro"/>
</dbReference>
<keyword evidence="1" id="KW-0808">Transferase</keyword>
<accession>A0A015SKP2</accession>
<evidence type="ECO:0000313" key="2">
    <source>
        <dbReference type="Proteomes" id="UP000020529"/>
    </source>
</evidence>
<dbReference type="EMBL" id="JGCY01000392">
    <property type="protein sequence ID" value="EXY72774.1"/>
    <property type="molecule type" value="Genomic_DNA"/>
</dbReference>
<dbReference type="AlphaFoldDB" id="A0A015SKP2"/>
<dbReference type="GeneID" id="60366343"/>